<dbReference type="Proteomes" id="UP000603227">
    <property type="component" value="Unassembled WGS sequence"/>
</dbReference>
<keyword evidence="2" id="KW-1185">Reference proteome</keyword>
<evidence type="ECO:0000313" key="2">
    <source>
        <dbReference type="Proteomes" id="UP000603227"/>
    </source>
</evidence>
<accession>A0A919L5X0</accession>
<gene>
    <name evidence="1" type="ORF">GCM10017771_11470</name>
</gene>
<evidence type="ECO:0000313" key="1">
    <source>
        <dbReference type="EMBL" id="GHH83846.1"/>
    </source>
</evidence>
<protein>
    <submittedName>
        <fullName evidence="1">Uncharacterized protein</fullName>
    </submittedName>
</protein>
<reference evidence="1" key="2">
    <citation type="submission" date="2020-09" db="EMBL/GenBank/DDBJ databases">
        <authorList>
            <person name="Sun Q."/>
            <person name="Zhou Y."/>
        </authorList>
    </citation>
    <scope>NUCLEOTIDE SEQUENCE</scope>
    <source>
        <strain evidence="1">CGMCC 4.7403</strain>
    </source>
</reference>
<dbReference type="AlphaFoldDB" id="A0A919L5X0"/>
<dbReference type="RefSeq" id="WP_189781272.1">
    <property type="nucleotide sequence ID" value="NZ_BNAT01000003.1"/>
</dbReference>
<dbReference type="EMBL" id="BNAT01000003">
    <property type="protein sequence ID" value="GHH83846.1"/>
    <property type="molecule type" value="Genomic_DNA"/>
</dbReference>
<reference evidence="1" key="1">
    <citation type="journal article" date="2014" name="Int. J. Syst. Evol. Microbiol.">
        <title>Complete genome sequence of Corynebacterium casei LMG S-19264T (=DSM 44701T), isolated from a smear-ripened cheese.</title>
        <authorList>
            <consortium name="US DOE Joint Genome Institute (JGI-PGF)"/>
            <person name="Walter F."/>
            <person name="Albersmeier A."/>
            <person name="Kalinowski J."/>
            <person name="Ruckert C."/>
        </authorList>
    </citation>
    <scope>NUCLEOTIDE SEQUENCE</scope>
    <source>
        <strain evidence="1">CGMCC 4.7403</strain>
    </source>
</reference>
<name>A0A919L5X0_9ACTN</name>
<comment type="caution">
    <text evidence="1">The sequence shown here is derived from an EMBL/GenBank/DDBJ whole genome shotgun (WGS) entry which is preliminary data.</text>
</comment>
<organism evidence="1 2">
    <name type="scientific">Streptomyces capitiformicae</name>
    <dbReference type="NCBI Taxonomy" id="2014920"/>
    <lineage>
        <taxon>Bacteria</taxon>
        <taxon>Bacillati</taxon>
        <taxon>Actinomycetota</taxon>
        <taxon>Actinomycetes</taxon>
        <taxon>Kitasatosporales</taxon>
        <taxon>Streptomycetaceae</taxon>
        <taxon>Streptomyces</taxon>
    </lineage>
</organism>
<sequence>MPRTAIAYRNLVANSSLNGATGPTTVDATLVTNGVVINDAVPEYTLIRTTHTDAAAHDLIVRAGDNPPALAAGQGDLTVEVAATSGVRYFGPFESGRFLQSDGTMQIDFETGYAGTIDILRIPRSV</sequence>
<proteinExistence type="predicted"/>